<dbReference type="EMBL" id="JJMM01000026">
    <property type="protein sequence ID" value="KDR93987.1"/>
    <property type="molecule type" value="Genomic_DNA"/>
</dbReference>
<sequence>MENTRNGKGFVLIEVIMGISIAALVLISLMDAYYNAMNAINKAGKNQKAVNIAQGYAEEMLNMEEDALISTYSGYESEEGDYRVSVGLEIQRENIANRDVCIEEIKRDVLIEIGDDAVLINGLEMPVQENMEVTIEEPEKILVKPYGIGIEGIKAGAVVIWQRGCADIERIHVKNSSRRDIDVYHFKNQTEGFNEIAIEGQNVCIQVNMGDFKTGTRLLRARICVYCKENLEAEIVTYRNVRY</sequence>
<reference evidence="2 3" key="1">
    <citation type="submission" date="2014-03" db="EMBL/GenBank/DDBJ databases">
        <title>Genome sequence of Clostridium litorale W6, DSM 5388.</title>
        <authorList>
            <person name="Poehlein A."/>
            <person name="Jagirdar A."/>
            <person name="Khonsari B."/>
            <person name="Chibani C.M."/>
            <person name="Gutierrez Gutierrez D.A."/>
            <person name="Davydova E."/>
            <person name="Alghaithi H.S."/>
            <person name="Nair K.P."/>
            <person name="Dhamotharan K."/>
            <person name="Chandran L."/>
            <person name="G W."/>
            <person name="Daniel R."/>
        </authorList>
    </citation>
    <scope>NUCLEOTIDE SEQUENCE [LARGE SCALE GENOMIC DNA]</scope>
    <source>
        <strain evidence="2 3">W6</strain>
    </source>
</reference>
<keyword evidence="1" id="KW-1133">Transmembrane helix</keyword>
<evidence type="ECO:0000256" key="1">
    <source>
        <dbReference type="SAM" id="Phobius"/>
    </source>
</evidence>
<feature type="transmembrane region" description="Helical" evidence="1">
    <location>
        <begin position="12"/>
        <end position="34"/>
    </location>
</feature>
<gene>
    <name evidence="2" type="ORF">CLIT_23c02590</name>
</gene>
<evidence type="ECO:0000313" key="2">
    <source>
        <dbReference type="EMBL" id="KDR93987.1"/>
    </source>
</evidence>
<comment type="caution">
    <text evidence="2">The sequence shown here is derived from an EMBL/GenBank/DDBJ whole genome shotgun (WGS) entry which is preliminary data.</text>
</comment>
<accession>A0A069RIA5</accession>
<proteinExistence type="predicted"/>
<organism evidence="2 3">
    <name type="scientific">Peptoclostridium litorale DSM 5388</name>
    <dbReference type="NCBI Taxonomy" id="1121324"/>
    <lineage>
        <taxon>Bacteria</taxon>
        <taxon>Bacillati</taxon>
        <taxon>Bacillota</taxon>
        <taxon>Clostridia</taxon>
        <taxon>Peptostreptococcales</taxon>
        <taxon>Peptoclostridiaceae</taxon>
        <taxon>Peptoclostridium</taxon>
    </lineage>
</organism>
<keyword evidence="3" id="KW-1185">Reference proteome</keyword>
<keyword evidence="1" id="KW-0472">Membrane</keyword>
<keyword evidence="1" id="KW-0812">Transmembrane</keyword>
<dbReference type="RefSeq" id="WP_038267728.1">
    <property type="nucleotide sequence ID" value="NZ_FSRH01000003.1"/>
</dbReference>
<evidence type="ECO:0000313" key="3">
    <source>
        <dbReference type="Proteomes" id="UP000027946"/>
    </source>
</evidence>
<dbReference type="Proteomes" id="UP000027946">
    <property type="component" value="Unassembled WGS sequence"/>
</dbReference>
<dbReference type="AlphaFoldDB" id="A0A069RIA5"/>
<protein>
    <submittedName>
        <fullName evidence="2">Uncharacterized protein</fullName>
    </submittedName>
</protein>
<dbReference type="STRING" id="1121324.CLIT_23c02590"/>
<name>A0A069RIA5_PEPLI</name>